<organism evidence="1 2">
    <name type="scientific">Trichogramma brassicae</name>
    <dbReference type="NCBI Taxonomy" id="86971"/>
    <lineage>
        <taxon>Eukaryota</taxon>
        <taxon>Metazoa</taxon>
        <taxon>Ecdysozoa</taxon>
        <taxon>Arthropoda</taxon>
        <taxon>Hexapoda</taxon>
        <taxon>Insecta</taxon>
        <taxon>Pterygota</taxon>
        <taxon>Neoptera</taxon>
        <taxon>Endopterygota</taxon>
        <taxon>Hymenoptera</taxon>
        <taxon>Apocrita</taxon>
        <taxon>Proctotrupomorpha</taxon>
        <taxon>Chalcidoidea</taxon>
        <taxon>Trichogrammatidae</taxon>
        <taxon>Trichogramma</taxon>
    </lineage>
</organism>
<accession>A0A6H5I574</accession>
<keyword evidence="2" id="KW-1185">Reference proteome</keyword>
<reference evidence="1 2" key="1">
    <citation type="submission" date="2020-02" db="EMBL/GenBank/DDBJ databases">
        <authorList>
            <person name="Ferguson B K."/>
        </authorList>
    </citation>
    <scope>NUCLEOTIDE SEQUENCE [LARGE SCALE GENOMIC DNA]</scope>
</reference>
<protein>
    <submittedName>
        <fullName evidence="1">Uncharacterized protein</fullName>
    </submittedName>
</protein>
<name>A0A6H5I574_9HYME</name>
<gene>
    <name evidence="1" type="ORF">TBRA_LOCUS2907</name>
</gene>
<dbReference type="Proteomes" id="UP000479190">
    <property type="component" value="Unassembled WGS sequence"/>
</dbReference>
<dbReference type="AlphaFoldDB" id="A0A6H5I574"/>
<feature type="non-terminal residue" evidence="1">
    <location>
        <position position="108"/>
    </location>
</feature>
<dbReference type="EMBL" id="CADCXV010000576">
    <property type="protein sequence ID" value="CAB0030923.1"/>
    <property type="molecule type" value="Genomic_DNA"/>
</dbReference>
<evidence type="ECO:0000313" key="1">
    <source>
        <dbReference type="EMBL" id="CAB0030923.1"/>
    </source>
</evidence>
<proteinExistence type="predicted"/>
<evidence type="ECO:0000313" key="2">
    <source>
        <dbReference type="Proteomes" id="UP000479190"/>
    </source>
</evidence>
<sequence length="108" mass="11978">MFRPSRSMSSVHCETGWPQTLVASSMSDRPSSQMCSASSSTLVLADGLEQPLDRHIWPSLSTKSGRPSLSKWCQPPGNVVLDDLRRLVLLEQLVNLVLLAPVHIKFYT</sequence>